<proteinExistence type="predicted"/>
<evidence type="ECO:0000313" key="3">
    <source>
        <dbReference type="Proteomes" id="UP000029096"/>
    </source>
</evidence>
<keyword evidence="2" id="KW-0808">Transferase</keyword>
<dbReference type="Gene3D" id="3.40.630.30">
    <property type="match status" value="1"/>
</dbReference>
<dbReference type="InterPro" id="IPR000182">
    <property type="entry name" value="GNAT_dom"/>
</dbReference>
<dbReference type="eggNOG" id="COG0456">
    <property type="taxonomic scope" value="Bacteria"/>
</dbReference>
<dbReference type="AlphaFoldDB" id="A0A086ZEK6"/>
<accession>A0A086ZEK6</accession>
<dbReference type="GO" id="GO:0016747">
    <property type="term" value="F:acyltransferase activity, transferring groups other than amino-acyl groups"/>
    <property type="evidence" value="ECO:0007669"/>
    <property type="project" value="InterPro"/>
</dbReference>
<evidence type="ECO:0000259" key="1">
    <source>
        <dbReference type="PROSITE" id="PS51186"/>
    </source>
</evidence>
<dbReference type="OrthoDB" id="3526335at2"/>
<dbReference type="STRING" id="1437606.BBOH_1215"/>
<dbReference type="Pfam" id="PF00583">
    <property type="entry name" value="Acetyltransf_1"/>
    <property type="match status" value="1"/>
</dbReference>
<reference evidence="2 3" key="1">
    <citation type="submission" date="2014-03" db="EMBL/GenBank/DDBJ databases">
        <title>Genomics of Bifidobacteria.</title>
        <authorList>
            <person name="Ventura M."/>
            <person name="Milani C."/>
            <person name="Lugli G.A."/>
        </authorList>
    </citation>
    <scope>NUCLEOTIDE SEQUENCE [LARGE SCALE GENOMIC DNA]</scope>
    <source>
        <strain evidence="2 3">DSM 22767</strain>
    </source>
</reference>
<sequence>MIKAMTVQLRDIDASNFYQVLAMHRPEAEEYVAPNSVSLAEAWLYRNEHTVVPLAIYEGDSLVGFVMTHDDLANNIRDIWRILIPEEHVNHGYGLQTLRFLAQQAQLEGFACLRLSYVPGNALAEHVYRKLGFVPTGEIDDGEIVMERALCNSCLERMG</sequence>
<comment type="caution">
    <text evidence="2">The sequence shown here is derived from an EMBL/GenBank/DDBJ whole genome shotgun (WGS) entry which is preliminary data.</text>
</comment>
<evidence type="ECO:0000313" key="2">
    <source>
        <dbReference type="EMBL" id="KFI44956.1"/>
    </source>
</evidence>
<dbReference type="InterPro" id="IPR016181">
    <property type="entry name" value="Acyl_CoA_acyltransferase"/>
</dbReference>
<gene>
    <name evidence="2" type="ORF">BBOH_1215</name>
</gene>
<feature type="domain" description="N-acetyltransferase" evidence="1">
    <location>
        <begin position="7"/>
        <end position="151"/>
    </location>
</feature>
<protein>
    <submittedName>
        <fullName evidence="2">Acetyltransferase</fullName>
    </submittedName>
</protein>
<dbReference type="Proteomes" id="UP000029096">
    <property type="component" value="Unassembled WGS sequence"/>
</dbReference>
<dbReference type="PROSITE" id="PS51186">
    <property type="entry name" value="GNAT"/>
    <property type="match status" value="1"/>
</dbReference>
<organism evidence="2 3">
    <name type="scientific">Bifidobacterium bohemicum DSM 22767</name>
    <dbReference type="NCBI Taxonomy" id="1437606"/>
    <lineage>
        <taxon>Bacteria</taxon>
        <taxon>Bacillati</taxon>
        <taxon>Actinomycetota</taxon>
        <taxon>Actinomycetes</taxon>
        <taxon>Bifidobacteriales</taxon>
        <taxon>Bifidobacteriaceae</taxon>
        <taxon>Bifidobacterium</taxon>
    </lineage>
</organism>
<dbReference type="SUPFAM" id="SSF55729">
    <property type="entry name" value="Acyl-CoA N-acyltransferases (Nat)"/>
    <property type="match status" value="1"/>
</dbReference>
<keyword evidence="3" id="KW-1185">Reference proteome</keyword>
<dbReference type="EMBL" id="JGYP01000004">
    <property type="protein sequence ID" value="KFI44956.1"/>
    <property type="molecule type" value="Genomic_DNA"/>
</dbReference>
<name>A0A086ZEK6_9BIFI</name>
<dbReference type="RefSeq" id="WP_033521523.1">
    <property type="nucleotide sequence ID" value="NZ_JDUS01000008.1"/>
</dbReference>